<feature type="transmembrane region" description="Helical" evidence="1">
    <location>
        <begin position="21"/>
        <end position="39"/>
    </location>
</feature>
<dbReference type="Pfam" id="PF13968">
    <property type="entry name" value="DUF4220"/>
    <property type="match status" value="1"/>
</dbReference>
<proteinExistence type="predicted"/>
<protein>
    <submittedName>
        <fullName evidence="4">Uncharacterized protein LOC116193841</fullName>
    </submittedName>
</protein>
<reference evidence="4" key="2">
    <citation type="submission" date="2025-08" db="UniProtKB">
        <authorList>
            <consortium name="RefSeq"/>
        </authorList>
    </citation>
    <scope>IDENTIFICATION</scope>
    <source>
        <tissue evidence="4">Leaf</tissue>
    </source>
</reference>
<dbReference type="Pfam" id="PF04578">
    <property type="entry name" value="DUF594"/>
    <property type="match status" value="1"/>
</dbReference>
<dbReference type="GeneID" id="116193841"/>
<organism evidence="3 4">
    <name type="scientific">Punica granatum</name>
    <name type="common">Pomegranate</name>
    <dbReference type="NCBI Taxonomy" id="22663"/>
    <lineage>
        <taxon>Eukaryota</taxon>
        <taxon>Viridiplantae</taxon>
        <taxon>Streptophyta</taxon>
        <taxon>Embryophyta</taxon>
        <taxon>Tracheophyta</taxon>
        <taxon>Spermatophyta</taxon>
        <taxon>Magnoliopsida</taxon>
        <taxon>eudicotyledons</taxon>
        <taxon>Gunneridae</taxon>
        <taxon>Pentapetalae</taxon>
        <taxon>rosids</taxon>
        <taxon>malvids</taxon>
        <taxon>Myrtales</taxon>
        <taxon>Lythraceae</taxon>
        <taxon>Punica</taxon>
    </lineage>
</organism>
<sequence>MAYDPIPENVRKFWDSWSIRTFVILSLSLQIFLVLFASFRKKTGNTGVYSLIWSAYLLADWVPTFTAGLILNTLSNNTGDFGTSSIDHGLTNDLLALWAASLLRHLGGTFTITAFSLEDNELWLRHFIGLIVQFTTALYVFLCTLPNKKLLVPTIFALIGGITSYAQRVRSMYLATLDKYREDIVRHPYNPDEEYKELGLDKLFKEARREPLDQSDVCQVAYHYFQIFKGLIVNVEYMPTDKKESIKSFRNRITSQDTLQVILRELSYMYEVLYTNHLALTTFLGGLCSNISLVSGAVVLGKFVRAGKQDFHHVDIRISYALFIVPIVLDALVSYGDSLRPLSPYPLTSRGIADQFLHMIKSFSNDVLDLLFCGIFHKRKLKMLTVQIEPGIEHEVHGTFILWREWSECICAHNLISYCLKECPRTISKPNGPCRVHMSKILHLPLLAVMKILLFVRPVLDMLGLKDILDKAIYVSRCPFDKQLWDFPFASLGDMSSKMENGDVKLVSEARGGWALQSDGEPSCDRRKLLACINGVEYDESLLLWHIATELCYNTEEDQRAKKMGSHARVFSKIMSDYVLYLMVFQPSMMSTISGMFLKNYEDACEQTYAALREIRRGGGDRKLKDACTKILDSKVEFKTAKDGSKPLLFRACTLAEELKQLQEGERWSIMARVWVEMLTYAAAHCRGDIHARSLSRGGELLSMIWLLMAHFGLIGNQRDGAIVIEQEEEQSCV</sequence>
<dbReference type="InterPro" id="IPR007658">
    <property type="entry name" value="DUF594"/>
</dbReference>
<reference evidence="3" key="1">
    <citation type="journal article" date="2020" name="Plant Biotechnol. J.">
        <title>The pomegranate (Punica granatum L.) draft genome dissects genetic divergence between soft- and hard-seeded cultivars.</title>
        <authorList>
            <person name="Luo X."/>
            <person name="Li H."/>
            <person name="Wu Z."/>
            <person name="Yao W."/>
            <person name="Zhao P."/>
            <person name="Cao D."/>
            <person name="Yu H."/>
            <person name="Li K."/>
            <person name="Poudel K."/>
            <person name="Zhao D."/>
            <person name="Zhang F."/>
            <person name="Xia X."/>
            <person name="Chen L."/>
            <person name="Wang Q."/>
            <person name="Jing D."/>
            <person name="Cao S."/>
        </authorList>
    </citation>
    <scope>NUCLEOTIDE SEQUENCE [LARGE SCALE GENOMIC DNA]</scope>
    <source>
        <strain evidence="3">cv. Tunisia</strain>
    </source>
</reference>
<feature type="transmembrane region" description="Helical" evidence="1">
    <location>
        <begin position="150"/>
        <end position="167"/>
    </location>
</feature>
<dbReference type="Proteomes" id="UP000515151">
    <property type="component" value="Chromosome 2"/>
</dbReference>
<evidence type="ECO:0000313" key="3">
    <source>
        <dbReference type="Proteomes" id="UP000515151"/>
    </source>
</evidence>
<name>A0A6P8C4J3_PUNGR</name>
<dbReference type="AlphaFoldDB" id="A0A6P8C4J3"/>
<dbReference type="InterPro" id="IPR025315">
    <property type="entry name" value="DUF4220"/>
</dbReference>
<feature type="transmembrane region" description="Helical" evidence="1">
    <location>
        <begin position="95"/>
        <end position="117"/>
    </location>
</feature>
<keyword evidence="1" id="KW-0812">Transmembrane</keyword>
<dbReference type="PANTHER" id="PTHR31325">
    <property type="entry name" value="OS01G0798800 PROTEIN-RELATED"/>
    <property type="match status" value="1"/>
</dbReference>
<evidence type="ECO:0000259" key="2">
    <source>
        <dbReference type="Pfam" id="PF13968"/>
    </source>
</evidence>
<feature type="transmembrane region" description="Helical" evidence="1">
    <location>
        <begin position="123"/>
        <end position="143"/>
    </location>
</feature>
<dbReference type="RefSeq" id="XP_031378452.1">
    <property type="nucleotide sequence ID" value="XM_031522592.1"/>
</dbReference>
<accession>A0A6P8C4J3</accession>
<evidence type="ECO:0000313" key="4">
    <source>
        <dbReference type="RefSeq" id="XP_031378452.1"/>
    </source>
</evidence>
<feature type="transmembrane region" description="Helical" evidence="1">
    <location>
        <begin position="278"/>
        <end position="304"/>
    </location>
</feature>
<evidence type="ECO:0000256" key="1">
    <source>
        <dbReference type="SAM" id="Phobius"/>
    </source>
</evidence>
<keyword evidence="1" id="KW-0472">Membrane</keyword>
<feature type="transmembrane region" description="Helical" evidence="1">
    <location>
        <begin position="51"/>
        <end position="74"/>
    </location>
</feature>
<keyword evidence="3" id="KW-1185">Reference proteome</keyword>
<gene>
    <name evidence="4" type="primary">LOC116193841</name>
</gene>
<dbReference type="OrthoDB" id="1689146at2759"/>
<keyword evidence="1" id="KW-1133">Transmembrane helix</keyword>
<feature type="domain" description="DUF4220" evidence="2">
    <location>
        <begin position="53"/>
        <end position="418"/>
    </location>
</feature>